<dbReference type="PROSITE" id="PS51375">
    <property type="entry name" value="PPR"/>
    <property type="match status" value="2"/>
</dbReference>
<dbReference type="GO" id="GO:0009451">
    <property type="term" value="P:RNA modification"/>
    <property type="evidence" value="ECO:0007669"/>
    <property type="project" value="InterPro"/>
</dbReference>
<dbReference type="PANTHER" id="PTHR47926">
    <property type="entry name" value="PENTATRICOPEPTIDE REPEAT-CONTAINING PROTEIN"/>
    <property type="match status" value="1"/>
</dbReference>
<protein>
    <recommendedName>
        <fullName evidence="7">Pentatricopeptide repeat-containing protein</fullName>
    </recommendedName>
</protein>
<reference evidence="5" key="1">
    <citation type="submission" date="2023-07" db="EMBL/GenBank/DDBJ databases">
        <title>draft genome sequence of fig (Ficus carica).</title>
        <authorList>
            <person name="Takahashi T."/>
            <person name="Nishimura K."/>
        </authorList>
    </citation>
    <scope>NUCLEOTIDE SEQUENCE</scope>
</reference>
<keyword evidence="4" id="KW-0472">Membrane</keyword>
<feature type="repeat" description="PPR" evidence="3">
    <location>
        <begin position="105"/>
        <end position="139"/>
    </location>
</feature>
<dbReference type="InterPro" id="IPR046848">
    <property type="entry name" value="E_motif"/>
</dbReference>
<keyword evidence="4" id="KW-0812">Transmembrane</keyword>
<organism evidence="5 6">
    <name type="scientific">Ficus carica</name>
    <name type="common">Common fig</name>
    <dbReference type="NCBI Taxonomy" id="3494"/>
    <lineage>
        <taxon>Eukaryota</taxon>
        <taxon>Viridiplantae</taxon>
        <taxon>Streptophyta</taxon>
        <taxon>Embryophyta</taxon>
        <taxon>Tracheophyta</taxon>
        <taxon>Spermatophyta</taxon>
        <taxon>Magnoliopsida</taxon>
        <taxon>eudicotyledons</taxon>
        <taxon>Gunneridae</taxon>
        <taxon>Pentapetalae</taxon>
        <taxon>rosids</taxon>
        <taxon>fabids</taxon>
        <taxon>Rosales</taxon>
        <taxon>Moraceae</taxon>
        <taxon>Ficeae</taxon>
        <taxon>Ficus</taxon>
    </lineage>
</organism>
<keyword evidence="2" id="KW-0677">Repeat</keyword>
<evidence type="ECO:0000256" key="2">
    <source>
        <dbReference type="ARBA" id="ARBA00022737"/>
    </source>
</evidence>
<comment type="similarity">
    <text evidence="1">Belongs to the LOR family.</text>
</comment>
<dbReference type="Pfam" id="PF01535">
    <property type="entry name" value="PPR"/>
    <property type="match status" value="4"/>
</dbReference>
<dbReference type="InterPro" id="IPR002885">
    <property type="entry name" value="PPR_rpt"/>
</dbReference>
<evidence type="ECO:0000313" key="5">
    <source>
        <dbReference type="EMBL" id="GMN23479.1"/>
    </source>
</evidence>
<keyword evidence="6" id="KW-1185">Reference proteome</keyword>
<dbReference type="Pfam" id="PF13041">
    <property type="entry name" value="PPR_2"/>
    <property type="match status" value="1"/>
</dbReference>
<proteinExistence type="inferred from homology"/>
<dbReference type="NCBIfam" id="TIGR00756">
    <property type="entry name" value="PPR"/>
    <property type="match status" value="3"/>
</dbReference>
<comment type="caution">
    <text evidence="5">The sequence shown here is derived from an EMBL/GenBank/DDBJ whole genome shotgun (WGS) entry which is preliminary data.</text>
</comment>
<dbReference type="EMBL" id="BTGU01000001">
    <property type="protein sequence ID" value="GMN23479.1"/>
    <property type="molecule type" value="Genomic_DNA"/>
</dbReference>
<dbReference type="Gene3D" id="1.25.40.10">
    <property type="entry name" value="Tetratricopeptide repeat domain"/>
    <property type="match status" value="3"/>
</dbReference>
<dbReference type="Pfam" id="PF20431">
    <property type="entry name" value="E_motif"/>
    <property type="match status" value="1"/>
</dbReference>
<dbReference type="InterPro" id="IPR011990">
    <property type="entry name" value="TPR-like_helical_dom_sf"/>
</dbReference>
<name>A0AA87Z0Y4_FICCA</name>
<evidence type="ECO:0000313" key="6">
    <source>
        <dbReference type="Proteomes" id="UP001187192"/>
    </source>
</evidence>
<dbReference type="AlphaFoldDB" id="A0AA87Z0Y4"/>
<evidence type="ECO:0000256" key="3">
    <source>
        <dbReference type="PROSITE-ProRule" id="PRU00708"/>
    </source>
</evidence>
<evidence type="ECO:0008006" key="7">
    <source>
        <dbReference type="Google" id="ProtNLM"/>
    </source>
</evidence>
<accession>A0AA87Z0Y4</accession>
<evidence type="ECO:0000256" key="4">
    <source>
        <dbReference type="SAM" id="Phobius"/>
    </source>
</evidence>
<dbReference type="InterPro" id="IPR025659">
    <property type="entry name" value="Tubby-like_C"/>
</dbReference>
<sequence>MLFKSLSYAKRIASLVDLGRSREAITLSCHLQKTGSKITEFLLSATVRACGRVSAIKEGKQFHCIVVKKGYKGDVVMMTSLVDMYFKCTHIKDACNVFDEMPVRDVVARNNMISGLCWSHLTSEAIQLFEKMPERDAGTWNSLISGLGCNSEGRAGLFYFERMVSEGAEVDALTMVSVLSICADLAALPDGKQVHGLVIRYGYELYLPIGSATVDMYAKCGEMENASICFKNMPIKNVVSWTALIEGYGKQGMGMEALRAFDAMEMEGVVPNEVTFLVALYACSHSGLEQQGWRVFNAMMHKYFITPKIEHYTCMVDLLARAGRLEEACNFIERMHIKPDTELLKAFLSSCRVHRNLELAKSVGEKLLELEPQDSGAYMLVSNLYGLVGDLEGVAKVKKLMSNRDPPPIPVDLFVSKKHPAYKQGVLCFVDSCGNVVYKINRRSSVQSSSSPSSSSKKRVLLDAAGTPLLSIHRNHKGSWQCFKGEGENEELIFRAQRVKNTLTRTDLEVFLVAENLEESAPKLQVKGSPCQRNCTIYRGNDIVAQTICVPTLGASDLGVLVLGTPGLGFPGLGAPGLVLRTSLMYKLNQIFVRRGKFRLTIFPGPIDHALIVALIVIFLH</sequence>
<dbReference type="InterPro" id="IPR038595">
    <property type="entry name" value="LOR_sf"/>
</dbReference>
<dbReference type="Pfam" id="PF04525">
    <property type="entry name" value="LOR"/>
    <property type="match status" value="1"/>
</dbReference>
<dbReference type="SUPFAM" id="SSF54518">
    <property type="entry name" value="Tubby C-terminal domain-like"/>
    <property type="match status" value="1"/>
</dbReference>
<dbReference type="InterPro" id="IPR046960">
    <property type="entry name" value="PPR_At4g14850-like_plant"/>
</dbReference>
<feature type="repeat" description="PPR" evidence="3">
    <location>
        <begin position="237"/>
        <end position="271"/>
    </location>
</feature>
<feature type="transmembrane region" description="Helical" evidence="4">
    <location>
        <begin position="558"/>
        <end position="580"/>
    </location>
</feature>
<dbReference type="InterPro" id="IPR007612">
    <property type="entry name" value="LOR"/>
</dbReference>
<evidence type="ECO:0000256" key="1">
    <source>
        <dbReference type="ARBA" id="ARBA00005437"/>
    </source>
</evidence>
<dbReference type="FunFam" id="1.25.40.10:FF:000090">
    <property type="entry name" value="Pentatricopeptide repeat-containing protein, chloroplastic"/>
    <property type="match status" value="1"/>
</dbReference>
<gene>
    <name evidence="5" type="ORF">TIFTF001_000123</name>
</gene>
<dbReference type="Gene3D" id="2.40.160.200">
    <property type="entry name" value="LURP1-related"/>
    <property type="match status" value="1"/>
</dbReference>
<dbReference type="GO" id="GO:0003723">
    <property type="term" value="F:RNA binding"/>
    <property type="evidence" value="ECO:0007669"/>
    <property type="project" value="InterPro"/>
</dbReference>
<feature type="transmembrane region" description="Helical" evidence="4">
    <location>
        <begin position="600"/>
        <end position="620"/>
    </location>
</feature>
<dbReference type="Proteomes" id="UP001187192">
    <property type="component" value="Unassembled WGS sequence"/>
</dbReference>
<keyword evidence="4" id="KW-1133">Transmembrane helix</keyword>
<dbReference type="PANTHER" id="PTHR47926:SF423">
    <property type="entry name" value="REPEAT-CONTAINING PROTEIN, PUTATIVE-RELATED"/>
    <property type="match status" value="1"/>
</dbReference>